<keyword evidence="3" id="KW-1185">Reference proteome</keyword>
<protein>
    <submittedName>
        <fullName evidence="2">Transcriptional regulator, PadR family</fullName>
    </submittedName>
</protein>
<reference evidence="2 3" key="1">
    <citation type="submission" date="2017-04" db="EMBL/GenBank/DDBJ databases">
        <authorList>
            <person name="Afonso C.L."/>
            <person name="Miller P.J."/>
            <person name="Scott M.A."/>
            <person name="Spackman E."/>
            <person name="Goraichik I."/>
            <person name="Dimitrov K.M."/>
            <person name="Suarez D.L."/>
            <person name="Swayne D.E."/>
        </authorList>
    </citation>
    <scope>NUCLEOTIDE SEQUENCE [LARGE SCALE GENOMIC DNA]</scope>
    <source>
        <strain evidence="2 3">11</strain>
    </source>
</reference>
<dbReference type="STRING" id="1852522.SAMN06295960_3383"/>
<dbReference type="PANTHER" id="PTHR33169:SF27">
    <property type="entry name" value="TRANSCRIPTIONAL REGULATOR PADR FAMILY PROTEIN"/>
    <property type="match status" value="1"/>
</dbReference>
<dbReference type="InterPro" id="IPR052509">
    <property type="entry name" value="Metal_resp_DNA-bind_regulator"/>
</dbReference>
<dbReference type="Pfam" id="PF03551">
    <property type="entry name" value="PadR"/>
    <property type="match status" value="1"/>
</dbReference>
<dbReference type="PANTHER" id="PTHR33169">
    <property type="entry name" value="PADR-FAMILY TRANSCRIPTIONAL REGULATOR"/>
    <property type="match status" value="1"/>
</dbReference>
<proteinExistence type="predicted"/>
<evidence type="ECO:0000259" key="1">
    <source>
        <dbReference type="Pfam" id="PF03551"/>
    </source>
</evidence>
<dbReference type="InterPro" id="IPR005149">
    <property type="entry name" value="Tscrpt_reg_PadR_N"/>
</dbReference>
<evidence type="ECO:0000313" key="2">
    <source>
        <dbReference type="EMBL" id="SMG52271.1"/>
    </source>
</evidence>
<gene>
    <name evidence="2" type="ORF">SAMN06295960_3383</name>
</gene>
<dbReference type="Proteomes" id="UP000193834">
    <property type="component" value="Unassembled WGS sequence"/>
</dbReference>
<dbReference type="InterPro" id="IPR036388">
    <property type="entry name" value="WH-like_DNA-bd_sf"/>
</dbReference>
<dbReference type="RefSeq" id="WP_240968298.1">
    <property type="nucleotide sequence ID" value="NZ_FXAZ01000004.1"/>
</dbReference>
<dbReference type="Gene3D" id="1.10.10.10">
    <property type="entry name" value="Winged helix-like DNA-binding domain superfamily/Winged helix DNA-binding domain"/>
    <property type="match status" value="1"/>
</dbReference>
<organism evidence="2 3">
    <name type="scientific">Paenibacillus aquistagni</name>
    <dbReference type="NCBI Taxonomy" id="1852522"/>
    <lineage>
        <taxon>Bacteria</taxon>
        <taxon>Bacillati</taxon>
        <taxon>Bacillota</taxon>
        <taxon>Bacilli</taxon>
        <taxon>Bacillales</taxon>
        <taxon>Paenibacillaceae</taxon>
        <taxon>Paenibacillus</taxon>
    </lineage>
</organism>
<accession>A0A1X7LEL9</accession>
<sequence>MMDERELLVLGLLMVQSQHGYQINDFIEKNMGRVSDMKKATAYSLLKRLDKAGYVAVTVEQEGNRPPRQVYAITAEGEAHFLALLRKSLGAMENLTPQGDISIMFMDHLPVDEVISQLEKRLSKVKDYIETLRTVPPHCHNVGIDLSIKHRITLLECDERWLNETIAALQDGTIRFDGQ</sequence>
<dbReference type="InterPro" id="IPR036390">
    <property type="entry name" value="WH_DNA-bd_sf"/>
</dbReference>
<dbReference type="SUPFAM" id="SSF46785">
    <property type="entry name" value="Winged helix' DNA-binding domain"/>
    <property type="match status" value="1"/>
</dbReference>
<dbReference type="AlphaFoldDB" id="A0A1X7LEL9"/>
<feature type="domain" description="Transcription regulator PadR N-terminal" evidence="1">
    <location>
        <begin position="9"/>
        <end position="80"/>
    </location>
</feature>
<evidence type="ECO:0000313" key="3">
    <source>
        <dbReference type="Proteomes" id="UP000193834"/>
    </source>
</evidence>
<dbReference type="EMBL" id="FXAZ01000004">
    <property type="protein sequence ID" value="SMG52271.1"/>
    <property type="molecule type" value="Genomic_DNA"/>
</dbReference>
<name>A0A1X7LEL9_9BACL</name>